<dbReference type="FunCoup" id="B3RQ61">
    <property type="interactions" value="2617"/>
</dbReference>
<name>B3RQ61_TRIAD</name>
<dbReference type="SUPFAM" id="SSF48371">
    <property type="entry name" value="ARM repeat"/>
    <property type="match status" value="1"/>
</dbReference>
<dbReference type="GO" id="GO:0005737">
    <property type="term" value="C:cytoplasm"/>
    <property type="evidence" value="ECO:0000318"/>
    <property type="project" value="GO_Central"/>
</dbReference>
<dbReference type="InParanoid" id="B3RQ61"/>
<dbReference type="RefSeq" id="XP_002110131.1">
    <property type="nucleotide sequence ID" value="XM_002110095.1"/>
</dbReference>
<evidence type="ECO:0000259" key="2">
    <source>
        <dbReference type="PROSITE" id="PS51363"/>
    </source>
</evidence>
<dbReference type="InterPro" id="IPR051245">
    <property type="entry name" value="eIF5-mimic_regulator"/>
</dbReference>
<dbReference type="InterPro" id="IPR043510">
    <property type="entry name" value="W2_5MP1/2"/>
</dbReference>
<dbReference type="Pfam" id="PF02020">
    <property type="entry name" value="W2"/>
    <property type="match status" value="1"/>
</dbReference>
<dbReference type="Pfam" id="PF25504">
    <property type="entry name" value="HEAT_5MP1_2"/>
    <property type="match status" value="1"/>
</dbReference>
<dbReference type="InterPro" id="IPR016024">
    <property type="entry name" value="ARM-type_fold"/>
</dbReference>
<dbReference type="HOGENOM" id="CLU_032849_0_1_1"/>
<evidence type="ECO:0000256" key="1">
    <source>
        <dbReference type="ARBA" id="ARBA00008151"/>
    </source>
</evidence>
<dbReference type="Gene3D" id="1.25.40.180">
    <property type="match status" value="1"/>
</dbReference>
<dbReference type="CDD" id="cd11560">
    <property type="entry name" value="W2_eIF5C_like"/>
    <property type="match status" value="1"/>
</dbReference>
<dbReference type="PANTHER" id="PTHR14208">
    <property type="entry name" value="BASIC LEUCINE ZIPPER AND W2 DOMAIN-CONTAINING PROTEIN"/>
    <property type="match status" value="1"/>
</dbReference>
<dbReference type="OrthoDB" id="1727522at2759"/>
<gene>
    <name evidence="3" type="ORF">TRIADDRAFT_63688</name>
</gene>
<comment type="similarity">
    <text evidence="1">Belongs to the BZW family.</text>
</comment>
<dbReference type="Proteomes" id="UP000009022">
    <property type="component" value="Unassembled WGS sequence"/>
</dbReference>
<dbReference type="FunFam" id="1.25.40.180:FF:000006">
    <property type="entry name" value="Basic leucine zipper and W2 domain-containing protein 1"/>
    <property type="match status" value="1"/>
</dbReference>
<dbReference type="PhylomeDB" id="B3RQ61"/>
<proteinExistence type="inferred from homology"/>
<dbReference type="CTD" id="6750815"/>
<dbReference type="PANTHER" id="PTHR14208:SF2">
    <property type="entry name" value="PROTEIN KRASAVIETZ"/>
    <property type="match status" value="1"/>
</dbReference>
<dbReference type="SMART" id="SM00515">
    <property type="entry name" value="eIF5C"/>
    <property type="match status" value="1"/>
</dbReference>
<dbReference type="GO" id="GO:0006417">
    <property type="term" value="P:regulation of translation"/>
    <property type="evidence" value="ECO:0007669"/>
    <property type="project" value="UniProtKB-ARBA"/>
</dbReference>
<sequence>MVHFINFPRFFDEKEKFDPSTFRDAIITGLNECESDFDQVERFLDGAGGKLDYRRYAETLFDILFAGGVLAPGGTLQDEGDKSKGSIYTNICVFEAEESHEGLRAFLQIFNKLLRRYLYLKKSLEEETTKVIGFIKNFTEPQRKKLAIITGHLLANGIVTPSVFTSLFTNDILVRDGLSLEFATLMFTSWLKERDISNISSALKKSHQDSKLLELFPFNKRSMEHFEGYFNGVGLEQLVDFERHRQIAVSKKKLQKNLQEQMESGSNVKEMIANTKEDMKSYSLKEHNVVVIIWDTVMGAMEWSKKEDLIAEQSLRHLRPYTPLFEAFSTKGRSELTLIVRVQDFCYDNMNFLKVFHKIVLRFYKADVLSEDTILKWYNEAHSPKGKSVFLQQMKDMVEWLKNAEEESDSEDEEN</sequence>
<dbReference type="InterPro" id="IPR003307">
    <property type="entry name" value="W2_domain"/>
</dbReference>
<evidence type="ECO:0000313" key="4">
    <source>
        <dbReference type="Proteomes" id="UP000009022"/>
    </source>
</evidence>
<protein>
    <recommendedName>
        <fullName evidence="2">W2 domain-containing protein</fullName>
    </recommendedName>
</protein>
<dbReference type="EMBL" id="DS985242">
    <property type="protein sequence ID" value="EDV28297.1"/>
    <property type="molecule type" value="Genomic_DNA"/>
</dbReference>
<dbReference type="OMA" id="ELIQCIW"/>
<dbReference type="GeneID" id="6750815"/>
<evidence type="ECO:0000313" key="3">
    <source>
        <dbReference type="EMBL" id="EDV28297.1"/>
    </source>
</evidence>
<accession>B3RQ61</accession>
<reference evidence="3 4" key="1">
    <citation type="journal article" date="2008" name="Nature">
        <title>The Trichoplax genome and the nature of placozoans.</title>
        <authorList>
            <person name="Srivastava M."/>
            <person name="Begovic E."/>
            <person name="Chapman J."/>
            <person name="Putnam N.H."/>
            <person name="Hellsten U."/>
            <person name="Kawashima T."/>
            <person name="Kuo A."/>
            <person name="Mitros T."/>
            <person name="Salamov A."/>
            <person name="Carpenter M.L."/>
            <person name="Signorovitch A.Y."/>
            <person name="Moreno M.A."/>
            <person name="Kamm K."/>
            <person name="Grimwood J."/>
            <person name="Schmutz J."/>
            <person name="Shapiro H."/>
            <person name="Grigoriev I.V."/>
            <person name="Buss L.W."/>
            <person name="Schierwater B."/>
            <person name="Dellaporta S.L."/>
            <person name="Rokhsar D.S."/>
        </authorList>
    </citation>
    <scope>NUCLEOTIDE SEQUENCE [LARGE SCALE GENOMIC DNA]</scope>
    <source>
        <strain evidence="3 4">Grell-BS-1999</strain>
    </source>
</reference>
<dbReference type="eggNOG" id="KOG2297">
    <property type="taxonomic scope" value="Eukaryota"/>
</dbReference>
<organism evidence="3 4">
    <name type="scientific">Trichoplax adhaerens</name>
    <name type="common">Trichoplax reptans</name>
    <dbReference type="NCBI Taxonomy" id="10228"/>
    <lineage>
        <taxon>Eukaryota</taxon>
        <taxon>Metazoa</taxon>
        <taxon>Placozoa</taxon>
        <taxon>Uniplacotomia</taxon>
        <taxon>Trichoplacea</taxon>
        <taxon>Trichoplacidae</taxon>
        <taxon>Trichoplax</taxon>
    </lineage>
</organism>
<dbReference type="KEGG" id="tad:TRIADDRAFT_63688"/>
<dbReference type="STRING" id="10228.B3RQ61"/>
<dbReference type="PROSITE" id="PS51363">
    <property type="entry name" value="W2"/>
    <property type="match status" value="1"/>
</dbReference>
<keyword evidence="4" id="KW-1185">Reference proteome</keyword>
<feature type="domain" description="W2" evidence="2">
    <location>
        <begin position="244"/>
        <end position="411"/>
    </location>
</feature>
<dbReference type="AlphaFoldDB" id="B3RQ61"/>
<dbReference type="InterPro" id="IPR057397">
    <property type="entry name" value="HEAT_5MP1_2"/>
</dbReference>